<evidence type="ECO:0000256" key="1">
    <source>
        <dbReference type="SAM" id="Phobius"/>
    </source>
</evidence>
<keyword evidence="1" id="KW-0812">Transmembrane</keyword>
<protein>
    <submittedName>
        <fullName evidence="2">Uncharacterized protein</fullName>
    </submittedName>
</protein>
<organism evidence="2">
    <name type="scientific">Methylobacterium bullatum</name>
    <dbReference type="NCBI Taxonomy" id="570505"/>
    <lineage>
        <taxon>Bacteria</taxon>
        <taxon>Pseudomonadati</taxon>
        <taxon>Pseudomonadota</taxon>
        <taxon>Alphaproteobacteria</taxon>
        <taxon>Hyphomicrobiales</taxon>
        <taxon>Methylobacteriaceae</taxon>
        <taxon>Methylobacterium</taxon>
    </lineage>
</organism>
<evidence type="ECO:0000313" key="2">
    <source>
        <dbReference type="EMBL" id="CAA2107942.1"/>
    </source>
</evidence>
<feature type="transmembrane region" description="Helical" evidence="1">
    <location>
        <begin position="72"/>
        <end position="92"/>
    </location>
</feature>
<proteinExistence type="predicted"/>
<gene>
    <name evidence="2" type="ORF">MBUL_04415</name>
</gene>
<feature type="transmembrane region" description="Helical" evidence="1">
    <location>
        <begin position="21"/>
        <end position="40"/>
    </location>
</feature>
<name>A0A679JGB7_9HYPH</name>
<dbReference type="EMBL" id="LR743504">
    <property type="protein sequence ID" value="CAA2107942.1"/>
    <property type="molecule type" value="Genomic_DNA"/>
</dbReference>
<reference evidence="2" key="1">
    <citation type="submission" date="2019-12" db="EMBL/GenBank/DDBJ databases">
        <authorList>
            <person name="Cremers G."/>
        </authorList>
    </citation>
    <scope>NUCLEOTIDE SEQUENCE</scope>
    <source>
        <strain evidence="2">Mbul1</strain>
    </source>
</reference>
<sequence>MKLIRNSTPMSKSARNDRVRYRATFLNTLGASLVMVGFFLPGMRLYEGYDHRLSRSEAWSVSLRFFQTEPGAVSVTALILGFCLHFIALHHLKKLQD</sequence>
<dbReference type="AlphaFoldDB" id="A0A679JGB7"/>
<keyword evidence="1" id="KW-0472">Membrane</keyword>
<accession>A0A679JGB7</accession>
<keyword evidence="1" id="KW-1133">Transmembrane helix</keyword>